<evidence type="ECO:0000313" key="3">
    <source>
        <dbReference type="Proteomes" id="UP000231658"/>
    </source>
</evidence>
<accession>A0A1C3RKJ7</accession>
<evidence type="ECO:0000256" key="1">
    <source>
        <dbReference type="SAM" id="SignalP"/>
    </source>
</evidence>
<evidence type="ECO:0000313" key="2">
    <source>
        <dbReference type="EMBL" id="SCA57776.1"/>
    </source>
</evidence>
<protein>
    <recommendedName>
        <fullName evidence="4">Lipoprotein</fullName>
    </recommendedName>
</protein>
<reference evidence="2 3" key="1">
    <citation type="submission" date="2016-07" db="EMBL/GenBank/DDBJ databases">
        <authorList>
            <person name="Lefevre C.T."/>
        </authorList>
    </citation>
    <scope>NUCLEOTIDE SEQUENCE [LARGE SCALE GENOMIC DNA]</scope>
    <source>
        <strain evidence="2">PR1</strain>
    </source>
</reference>
<evidence type="ECO:0008006" key="4">
    <source>
        <dbReference type="Google" id="ProtNLM"/>
    </source>
</evidence>
<dbReference type="EMBL" id="FLYE01000046">
    <property type="protein sequence ID" value="SCA57776.1"/>
    <property type="molecule type" value="Genomic_DNA"/>
</dbReference>
<name>A0A1C3RKJ7_9PROT</name>
<feature type="signal peptide" evidence="1">
    <location>
        <begin position="1"/>
        <end position="23"/>
    </location>
</feature>
<proteinExistence type="predicted"/>
<feature type="chain" id="PRO_5008680890" description="Lipoprotein" evidence="1">
    <location>
        <begin position="24"/>
        <end position="526"/>
    </location>
</feature>
<dbReference type="Proteomes" id="UP000231658">
    <property type="component" value="Unassembled WGS sequence"/>
</dbReference>
<dbReference type="STRING" id="1867952.MTBPR1_70048"/>
<sequence>MRKKLKTLALISGIFLLPLTACKEPEIEQAKLPVKEVFQPEKAQQLAIKRIASIDVNSAPIATNSDYLRIMATPDLQPKSPDAFLSGLTSDKTQSVVLLAHIGNGEALKLPPVPLFIFDKQDDKWKNIFQASGNLTPYFVAQRAALTVDIEIVLLKDKLTGLSKDAHELIQSYANSLPLYSKEQAHQISTLADAFAQRIALVEEASLKEVAHSTISYLENFATALNFIAPMGDIALSTLLSVEGKISVLPLHHNKPPLYDELLNYKVSNLSPREALSDLESVFWSVPVEALRSSCRAIQGALQERLGLSLRDSTLVLWRMMQAHALFAKETDYITQCSGIDSAARLEEAGFSLPSPKQGRTSRTKTKTMNKALSSIASLVKNQKDSGYTRLAKMMTDKLVVRDEARLLFPAQSGQLINATNDVVAPSLSNTDAAEYLMMLPIKSYGCYSRGRGQSGDHRTTLVQLENDPNLWQLDFAFDQSDKINAIQLRKPSQVDFCRAVGGRTSSNRCAFSGKSFPGLSSDRCG</sequence>
<organism evidence="2 3">
    <name type="scientific">Candidatus Terasakiella magnetica</name>
    <dbReference type="NCBI Taxonomy" id="1867952"/>
    <lineage>
        <taxon>Bacteria</taxon>
        <taxon>Pseudomonadati</taxon>
        <taxon>Pseudomonadota</taxon>
        <taxon>Alphaproteobacteria</taxon>
        <taxon>Rhodospirillales</taxon>
        <taxon>Terasakiellaceae</taxon>
        <taxon>Terasakiella</taxon>
    </lineage>
</organism>
<keyword evidence="3" id="KW-1185">Reference proteome</keyword>
<gene>
    <name evidence="2" type="ORF">MTBPR1_70048</name>
</gene>
<dbReference type="AlphaFoldDB" id="A0A1C3RKJ7"/>
<dbReference type="OrthoDB" id="8435939at2"/>
<dbReference type="RefSeq" id="WP_069189790.1">
    <property type="nucleotide sequence ID" value="NZ_FLYE01000046.1"/>
</dbReference>
<keyword evidence="1" id="KW-0732">Signal</keyword>